<dbReference type="InterPro" id="IPR051553">
    <property type="entry name" value="Ran_GTPase-activating"/>
</dbReference>
<feature type="repeat" description="RCC1" evidence="3">
    <location>
        <begin position="359"/>
        <end position="421"/>
    </location>
</feature>
<dbReference type="OrthoDB" id="10253607at2759"/>
<dbReference type="PRINTS" id="PR00633">
    <property type="entry name" value="RCCNDNSATION"/>
</dbReference>
<evidence type="ECO:0000313" key="5">
    <source>
        <dbReference type="EMBL" id="CAD7279350.1"/>
    </source>
</evidence>
<feature type="repeat" description="RCC1" evidence="3">
    <location>
        <begin position="254"/>
        <end position="305"/>
    </location>
</feature>
<name>A0A7R9BRK2_9CRUS</name>
<dbReference type="Gene3D" id="2.130.10.30">
    <property type="entry name" value="Regulator of chromosome condensation 1/beta-lactamase-inhibitor protein II"/>
    <property type="match status" value="1"/>
</dbReference>
<keyword evidence="6" id="KW-1185">Reference proteome</keyword>
<dbReference type="InterPro" id="IPR000408">
    <property type="entry name" value="Reg_chr_condens"/>
</dbReference>
<dbReference type="AlphaFoldDB" id="A0A7R9BRK2"/>
<accession>A0A7R9BRK2</accession>
<dbReference type="EMBL" id="OA883638">
    <property type="protein sequence ID" value="CAD7279350.1"/>
    <property type="molecule type" value="Genomic_DNA"/>
</dbReference>
<feature type="domain" description="RCC1-like" evidence="4">
    <location>
        <begin position="102"/>
        <end position="420"/>
    </location>
</feature>
<feature type="repeat" description="RCC1" evidence="3">
    <location>
        <begin position="101"/>
        <end position="152"/>
    </location>
</feature>
<evidence type="ECO:0000313" key="6">
    <source>
        <dbReference type="Proteomes" id="UP000678499"/>
    </source>
</evidence>
<keyword evidence="2" id="KW-0677">Repeat</keyword>
<evidence type="ECO:0000256" key="3">
    <source>
        <dbReference type="PROSITE-ProRule" id="PRU00235"/>
    </source>
</evidence>
<proteinExistence type="predicted"/>
<dbReference type="PROSITE" id="PS00626">
    <property type="entry name" value="RCC1_2"/>
    <property type="match status" value="4"/>
</dbReference>
<dbReference type="PANTHER" id="PTHR45982:SF10">
    <property type="entry name" value="RETINITIS PIGMENTOSA GTPASE REGULATOR"/>
    <property type="match status" value="1"/>
</dbReference>
<keyword evidence="1" id="KW-0344">Guanine-nucleotide releasing factor</keyword>
<dbReference type="Pfam" id="PF25390">
    <property type="entry name" value="WD40_RLD"/>
    <property type="match status" value="1"/>
</dbReference>
<sequence>MFLSYVKIISGVVAFECFGSVMPEEQVSDFLDDASSIPESGAVLTFGRSLFGNDQEPGKFWIRNDAIIGISCGDQFTVVVAVKDALCYIFVNSIVVLAASGRVFTFGSNNHGELGLGHRKTVNKPSCIKSLKPRKIVLSAGGRAHTILATESGLLFSSGLNSDGQLGIGTDEDSFEPVPFQLLEDILVPLKQLAAGAHHSVALTVDGRVFGWGSNVEGQLGIQEQCINKPHLIAENVEKIACGYYHTALIKSDGIVYVLGITENAQLNESNSSGGDGKRHVMLPDEERAVDVSCGGSHTIILTATGRVFGFGDNERGQLGLDKVVSSCPDPAEILGLTDQKVVQISCGERHSAAITINGQLFTWGDRGYGKLCEENVSLTSGSTADGPDFFVGPVRLAWLEPLSIVKVSCGGMHTILLAKTRVQSNAVVADESSEVKEEVADAASALPSHITSVESPPTNLDVSESKSSITINDVLSSSVDIAAETNSDVKMLDENLDGKVTNGKQKSVKKKSNVCLLL</sequence>
<feature type="repeat" description="RCC1" evidence="3">
    <location>
        <begin position="306"/>
        <end position="358"/>
    </location>
</feature>
<dbReference type="EMBL" id="CAJPEX010001601">
    <property type="protein sequence ID" value="CAG0919502.1"/>
    <property type="molecule type" value="Genomic_DNA"/>
</dbReference>
<dbReference type="PANTHER" id="PTHR45982">
    <property type="entry name" value="REGULATOR OF CHROMOSOME CONDENSATION"/>
    <property type="match status" value="1"/>
</dbReference>
<dbReference type="GO" id="GO:0005737">
    <property type="term" value="C:cytoplasm"/>
    <property type="evidence" value="ECO:0007669"/>
    <property type="project" value="TreeGrafter"/>
</dbReference>
<dbReference type="Proteomes" id="UP000678499">
    <property type="component" value="Unassembled WGS sequence"/>
</dbReference>
<dbReference type="PROSITE" id="PS50012">
    <property type="entry name" value="RCC1_3"/>
    <property type="match status" value="6"/>
</dbReference>
<evidence type="ECO:0000259" key="4">
    <source>
        <dbReference type="Pfam" id="PF25390"/>
    </source>
</evidence>
<dbReference type="GO" id="GO:0005085">
    <property type="term" value="F:guanyl-nucleotide exchange factor activity"/>
    <property type="evidence" value="ECO:0007669"/>
    <property type="project" value="TreeGrafter"/>
</dbReference>
<dbReference type="SUPFAM" id="SSF50985">
    <property type="entry name" value="RCC1/BLIP-II"/>
    <property type="match status" value="1"/>
</dbReference>
<feature type="repeat" description="RCC1" evidence="3">
    <location>
        <begin position="153"/>
        <end position="206"/>
    </location>
</feature>
<protein>
    <recommendedName>
        <fullName evidence="4">RCC1-like domain-containing protein</fullName>
    </recommendedName>
</protein>
<evidence type="ECO:0000256" key="1">
    <source>
        <dbReference type="ARBA" id="ARBA00022658"/>
    </source>
</evidence>
<gene>
    <name evidence="5" type="ORF">NMOB1V02_LOCUS7024</name>
</gene>
<dbReference type="InterPro" id="IPR009091">
    <property type="entry name" value="RCC1/BLIP-II"/>
</dbReference>
<organism evidence="5">
    <name type="scientific">Notodromas monacha</name>
    <dbReference type="NCBI Taxonomy" id="399045"/>
    <lineage>
        <taxon>Eukaryota</taxon>
        <taxon>Metazoa</taxon>
        <taxon>Ecdysozoa</taxon>
        <taxon>Arthropoda</taxon>
        <taxon>Crustacea</taxon>
        <taxon>Oligostraca</taxon>
        <taxon>Ostracoda</taxon>
        <taxon>Podocopa</taxon>
        <taxon>Podocopida</taxon>
        <taxon>Cypridocopina</taxon>
        <taxon>Cypridoidea</taxon>
        <taxon>Cyprididae</taxon>
        <taxon>Notodromas</taxon>
    </lineage>
</organism>
<evidence type="ECO:0000256" key="2">
    <source>
        <dbReference type="ARBA" id="ARBA00022737"/>
    </source>
</evidence>
<dbReference type="InterPro" id="IPR058923">
    <property type="entry name" value="RCC1-like_dom"/>
</dbReference>
<feature type="repeat" description="RCC1" evidence="3">
    <location>
        <begin position="207"/>
        <end position="253"/>
    </location>
</feature>
<reference evidence="5" key="1">
    <citation type="submission" date="2020-11" db="EMBL/GenBank/DDBJ databases">
        <authorList>
            <person name="Tran Van P."/>
        </authorList>
    </citation>
    <scope>NUCLEOTIDE SEQUENCE</scope>
</reference>